<keyword evidence="16" id="KW-0175">Coiled coil</keyword>
<protein>
    <recommendedName>
        <fullName evidence="3">histidine kinase</fullName>
        <ecNumber evidence="3">2.7.13.3</ecNumber>
    </recommendedName>
</protein>
<organism evidence="22 23">
    <name type="scientific">Aeromonas diversa CDC 2478-85</name>
    <dbReference type="NCBI Taxonomy" id="1268237"/>
    <lineage>
        <taxon>Bacteria</taxon>
        <taxon>Pseudomonadati</taxon>
        <taxon>Pseudomonadota</taxon>
        <taxon>Gammaproteobacteria</taxon>
        <taxon>Aeromonadales</taxon>
        <taxon>Aeromonadaceae</taxon>
        <taxon>Aeromonas</taxon>
    </lineage>
</organism>
<keyword evidence="6" id="KW-0808">Transferase</keyword>
<feature type="coiled-coil region" evidence="16">
    <location>
        <begin position="345"/>
        <end position="393"/>
    </location>
</feature>
<dbReference type="RefSeq" id="WP_005356837.1">
    <property type="nucleotide sequence ID" value="NZ_APVG01000041.1"/>
</dbReference>
<dbReference type="SUPFAM" id="SSF47384">
    <property type="entry name" value="Homodimeric domain of signal transducing histidine kinase"/>
    <property type="match status" value="1"/>
</dbReference>
<dbReference type="Pfam" id="PF01627">
    <property type="entry name" value="Hpt"/>
    <property type="match status" value="1"/>
</dbReference>
<feature type="modified residue" description="4-aspartylphosphate" evidence="15">
    <location>
        <position position="727"/>
    </location>
</feature>
<feature type="domain" description="Response regulatory" evidence="19">
    <location>
        <begin position="678"/>
        <end position="797"/>
    </location>
</feature>
<dbReference type="PANTHER" id="PTHR45339">
    <property type="entry name" value="HYBRID SIGNAL TRANSDUCTION HISTIDINE KINASE J"/>
    <property type="match status" value="1"/>
</dbReference>
<dbReference type="SMART" id="SM00388">
    <property type="entry name" value="HisKA"/>
    <property type="match status" value="1"/>
</dbReference>
<reference evidence="22 23" key="1">
    <citation type="journal article" date="2013" name="Genome Announc.">
        <title>Draft Genome Sequence of the Aeromonas diversa Type Strain.</title>
        <authorList>
            <person name="Farfan M."/>
            <person name="Spataro N."/>
            <person name="Sanglas A."/>
            <person name="Albarral V."/>
            <person name="Loren J.G."/>
            <person name="Bosch E."/>
            <person name="Fuste M.C."/>
        </authorList>
    </citation>
    <scope>NUCLEOTIDE SEQUENCE [LARGE SCALE GENOMIC DNA]</scope>
    <source>
        <strain evidence="22 23">2478-85</strain>
    </source>
</reference>
<dbReference type="CDD" id="cd00082">
    <property type="entry name" value="HisKA"/>
    <property type="match status" value="1"/>
</dbReference>
<evidence type="ECO:0000256" key="1">
    <source>
        <dbReference type="ARBA" id="ARBA00000085"/>
    </source>
</evidence>
<evidence type="ECO:0000259" key="18">
    <source>
        <dbReference type="PROSITE" id="PS50109"/>
    </source>
</evidence>
<dbReference type="InterPro" id="IPR011006">
    <property type="entry name" value="CheY-like_superfamily"/>
</dbReference>
<name>N9V7K4_9GAMM</name>
<feature type="domain" description="Histidine kinase" evidence="18">
    <location>
        <begin position="393"/>
        <end position="604"/>
    </location>
</feature>
<dbReference type="InterPro" id="IPR001789">
    <property type="entry name" value="Sig_transdc_resp-reg_receiver"/>
</dbReference>
<evidence type="ECO:0000256" key="8">
    <source>
        <dbReference type="ARBA" id="ARBA00022741"/>
    </source>
</evidence>
<dbReference type="Gene3D" id="3.30.565.10">
    <property type="entry name" value="Histidine kinase-like ATPase, C-terminal domain"/>
    <property type="match status" value="1"/>
</dbReference>
<dbReference type="PROSITE" id="PS50894">
    <property type="entry name" value="HPT"/>
    <property type="match status" value="1"/>
</dbReference>
<dbReference type="InterPro" id="IPR036641">
    <property type="entry name" value="HPT_dom_sf"/>
</dbReference>
<keyword evidence="13 17" id="KW-0472">Membrane</keyword>
<keyword evidence="11 17" id="KW-1133">Transmembrane helix</keyword>
<dbReference type="GO" id="GO:0000155">
    <property type="term" value="F:phosphorelay sensor kinase activity"/>
    <property type="evidence" value="ECO:0007669"/>
    <property type="project" value="InterPro"/>
</dbReference>
<dbReference type="InterPro" id="IPR005467">
    <property type="entry name" value="His_kinase_dom"/>
</dbReference>
<dbReference type="PANTHER" id="PTHR45339:SF1">
    <property type="entry name" value="HYBRID SIGNAL TRANSDUCTION HISTIDINE KINASE J"/>
    <property type="match status" value="1"/>
</dbReference>
<evidence type="ECO:0000256" key="9">
    <source>
        <dbReference type="ARBA" id="ARBA00022777"/>
    </source>
</evidence>
<sequence>MIRLPWRTSLSLRLALTLSGVITLFWLLSTSVALLLDFEQTKGALQRQLISRVEESVYELSVELLDVERDVATLLRSWQGLSDKELRPEHYLAAHYIADGEGVADASPRIQRALAFVEAYGSGGLGDFVDTFVLLDGGVVLSSASGRPTDTPRHLAQLRALRNQVSGGIIWSSPYHSQDGDWHVIAARRDPASDALIGVTVHLPPSFGTEERRADEEIVWLGSQGSPITANTTRHRVSPEGCLGQDGVDREGRFAICREVIPVGWQMQLFTPSSQIREAAFAALHRHLPVALLLLVTLVGLLYLVLQRTLGRRLDGVMRKLTPHVPVALLPALSVEGEDELGRIAQTYNRLLEAVKAQYAVLEARVAERTAELELARRQAEQASANKSEHLNSISHEIRTPLNGIIGALTLLGQGETSGEQRDLLDTGLKCSRHLLEIINNLLDFSRIESGQMVVMAERLDPLPLIDQAMLTVQLPAIEKGLSLHCLLDASFPRMLNTDGLRLRQILINLLGNAVKFTAGGEVTLRGWSEGERVFVRVTDSGPGIPVARHDDVFTPFHQVDSHKAGSGLGLPIARSLARLLGGDLVLEMVPRGASFRLELPLGEGQVAERVARGDILAPVSLHEQLAAWGYKPELGKNPELEGRELCYLPDRLRRCLEGRPVENLLEEQMPTSPWSLQILLVDDVETNRDIVGRMLRQQGHRVYLAASGADALLLGREHVFDLVLMDMRMPGLSGEETLHLWRDEENGILDPDCPVIALTANAQPGERQRLQRAGFNEYLTKPVTPLVLSQALEFAADLQLERDIELALNQGGAVLGEDPQLRERLAEHLEEYLMQLEEALEKGEEQGVRHLLHTIKGLAGQGGLSLVHEACRHWEECLEEECEMSPLALGDLRRLVRGELGSD</sequence>
<dbReference type="SUPFAM" id="SSF47226">
    <property type="entry name" value="Histidine-containing phosphotransfer domain, HPT domain"/>
    <property type="match status" value="1"/>
</dbReference>
<feature type="domain" description="HAMP" evidence="20">
    <location>
        <begin position="333"/>
        <end position="360"/>
    </location>
</feature>
<dbReference type="InterPro" id="IPR003660">
    <property type="entry name" value="HAMP_dom"/>
</dbReference>
<dbReference type="PROSITE" id="PS50110">
    <property type="entry name" value="RESPONSE_REGULATORY"/>
    <property type="match status" value="1"/>
</dbReference>
<dbReference type="PRINTS" id="PR00344">
    <property type="entry name" value="BCTRLSENSOR"/>
</dbReference>
<dbReference type="Gene3D" id="1.20.120.160">
    <property type="entry name" value="HPT domain"/>
    <property type="match status" value="1"/>
</dbReference>
<evidence type="ECO:0000256" key="6">
    <source>
        <dbReference type="ARBA" id="ARBA00022679"/>
    </source>
</evidence>
<evidence type="ECO:0000256" key="15">
    <source>
        <dbReference type="PROSITE-ProRule" id="PRU00169"/>
    </source>
</evidence>
<dbReference type="Proteomes" id="UP000023775">
    <property type="component" value="Unassembled WGS sequence"/>
</dbReference>
<dbReference type="InterPro" id="IPR036890">
    <property type="entry name" value="HATPase_C_sf"/>
</dbReference>
<dbReference type="Pfam" id="PF00512">
    <property type="entry name" value="HisKA"/>
    <property type="match status" value="1"/>
</dbReference>
<feature type="domain" description="HPt" evidence="21">
    <location>
        <begin position="815"/>
        <end position="904"/>
    </location>
</feature>
<dbReference type="PATRIC" id="fig|1268237.3.peg.2853"/>
<evidence type="ECO:0000256" key="3">
    <source>
        <dbReference type="ARBA" id="ARBA00012438"/>
    </source>
</evidence>
<evidence type="ECO:0000256" key="11">
    <source>
        <dbReference type="ARBA" id="ARBA00022989"/>
    </source>
</evidence>
<dbReference type="EMBL" id="APVG01000041">
    <property type="protein sequence ID" value="ENY71217.1"/>
    <property type="molecule type" value="Genomic_DNA"/>
</dbReference>
<evidence type="ECO:0000256" key="12">
    <source>
        <dbReference type="ARBA" id="ARBA00023012"/>
    </source>
</evidence>
<keyword evidence="4" id="KW-1003">Cell membrane</keyword>
<gene>
    <name evidence="22" type="ORF">G114_14491</name>
</gene>
<evidence type="ECO:0000256" key="2">
    <source>
        <dbReference type="ARBA" id="ARBA00004651"/>
    </source>
</evidence>
<dbReference type="PROSITE" id="PS50109">
    <property type="entry name" value="HIS_KIN"/>
    <property type="match status" value="1"/>
</dbReference>
<dbReference type="SUPFAM" id="SSF52172">
    <property type="entry name" value="CheY-like"/>
    <property type="match status" value="1"/>
</dbReference>
<keyword evidence="23" id="KW-1185">Reference proteome</keyword>
<comment type="caution">
    <text evidence="22">The sequence shown here is derived from an EMBL/GenBank/DDBJ whole genome shotgun (WGS) entry which is preliminary data.</text>
</comment>
<keyword evidence="5 15" id="KW-0597">Phosphoprotein</keyword>
<dbReference type="OrthoDB" id="9810730at2"/>
<proteinExistence type="predicted"/>
<keyword evidence="8" id="KW-0547">Nucleotide-binding</keyword>
<dbReference type="EC" id="2.7.13.3" evidence="3"/>
<dbReference type="GO" id="GO:0005524">
    <property type="term" value="F:ATP binding"/>
    <property type="evidence" value="ECO:0007669"/>
    <property type="project" value="UniProtKB-KW"/>
</dbReference>
<keyword evidence="12" id="KW-0902">Two-component regulatory system</keyword>
<evidence type="ECO:0000256" key="10">
    <source>
        <dbReference type="ARBA" id="ARBA00022840"/>
    </source>
</evidence>
<feature type="transmembrane region" description="Helical" evidence="17">
    <location>
        <begin position="287"/>
        <end position="306"/>
    </location>
</feature>
<dbReference type="CDD" id="cd17546">
    <property type="entry name" value="REC_hyHK_CKI1_RcsC-like"/>
    <property type="match status" value="1"/>
</dbReference>
<keyword evidence="7 17" id="KW-0812">Transmembrane</keyword>
<evidence type="ECO:0000256" key="7">
    <source>
        <dbReference type="ARBA" id="ARBA00022692"/>
    </source>
</evidence>
<evidence type="ECO:0000256" key="13">
    <source>
        <dbReference type="ARBA" id="ARBA00023136"/>
    </source>
</evidence>
<keyword evidence="9 22" id="KW-0418">Kinase</keyword>
<evidence type="ECO:0000259" key="19">
    <source>
        <dbReference type="PROSITE" id="PS50110"/>
    </source>
</evidence>
<dbReference type="InterPro" id="IPR008207">
    <property type="entry name" value="Sig_transdc_His_kin_Hpt_dom"/>
</dbReference>
<evidence type="ECO:0000256" key="16">
    <source>
        <dbReference type="SAM" id="Coils"/>
    </source>
</evidence>
<dbReference type="Pfam" id="PF00072">
    <property type="entry name" value="Response_reg"/>
    <property type="match status" value="1"/>
</dbReference>
<dbReference type="Gene3D" id="1.10.287.130">
    <property type="match status" value="1"/>
</dbReference>
<dbReference type="InterPro" id="IPR003661">
    <property type="entry name" value="HisK_dim/P_dom"/>
</dbReference>
<dbReference type="Pfam" id="PF02518">
    <property type="entry name" value="HATPase_c"/>
    <property type="match status" value="1"/>
</dbReference>
<dbReference type="InterPro" id="IPR036097">
    <property type="entry name" value="HisK_dim/P_sf"/>
</dbReference>
<dbReference type="Gene3D" id="3.40.50.2300">
    <property type="match status" value="1"/>
</dbReference>
<comment type="catalytic activity">
    <reaction evidence="1">
        <text>ATP + protein L-histidine = ADP + protein N-phospho-L-histidine.</text>
        <dbReference type="EC" id="2.7.13.3"/>
    </reaction>
</comment>
<comment type="subcellular location">
    <subcellularLocation>
        <location evidence="2">Cell membrane</location>
        <topology evidence="2">Multi-pass membrane protein</topology>
    </subcellularLocation>
</comment>
<dbReference type="InterPro" id="IPR004358">
    <property type="entry name" value="Sig_transdc_His_kin-like_C"/>
</dbReference>
<dbReference type="AlphaFoldDB" id="N9V7K4"/>
<feature type="modified residue" description="Phosphohistidine" evidence="14">
    <location>
        <position position="854"/>
    </location>
</feature>
<dbReference type="InterPro" id="IPR003594">
    <property type="entry name" value="HATPase_dom"/>
</dbReference>
<dbReference type="PROSITE" id="PS50885">
    <property type="entry name" value="HAMP"/>
    <property type="match status" value="1"/>
</dbReference>
<evidence type="ECO:0000256" key="5">
    <source>
        <dbReference type="ARBA" id="ARBA00022553"/>
    </source>
</evidence>
<evidence type="ECO:0000256" key="17">
    <source>
        <dbReference type="SAM" id="Phobius"/>
    </source>
</evidence>
<evidence type="ECO:0000313" key="22">
    <source>
        <dbReference type="EMBL" id="ENY71217.1"/>
    </source>
</evidence>
<dbReference type="eggNOG" id="COG3437">
    <property type="taxonomic scope" value="Bacteria"/>
</dbReference>
<accession>N9V7K4</accession>
<evidence type="ECO:0000259" key="20">
    <source>
        <dbReference type="PROSITE" id="PS50885"/>
    </source>
</evidence>
<evidence type="ECO:0000256" key="14">
    <source>
        <dbReference type="PROSITE-ProRule" id="PRU00110"/>
    </source>
</evidence>
<dbReference type="GO" id="GO:0005886">
    <property type="term" value="C:plasma membrane"/>
    <property type="evidence" value="ECO:0007669"/>
    <property type="project" value="UniProtKB-SubCell"/>
</dbReference>
<dbReference type="SMART" id="SM00448">
    <property type="entry name" value="REC"/>
    <property type="match status" value="1"/>
</dbReference>
<dbReference type="SUPFAM" id="SSF55874">
    <property type="entry name" value="ATPase domain of HSP90 chaperone/DNA topoisomerase II/histidine kinase"/>
    <property type="match status" value="1"/>
</dbReference>
<dbReference type="NCBIfam" id="NF011874">
    <property type="entry name" value="PRK15347.1"/>
    <property type="match status" value="1"/>
</dbReference>
<dbReference type="SMART" id="SM00387">
    <property type="entry name" value="HATPase_c"/>
    <property type="match status" value="1"/>
</dbReference>
<evidence type="ECO:0000259" key="21">
    <source>
        <dbReference type="PROSITE" id="PS50894"/>
    </source>
</evidence>
<dbReference type="eggNOG" id="COG2205">
    <property type="taxonomic scope" value="Bacteria"/>
</dbReference>
<evidence type="ECO:0000256" key="4">
    <source>
        <dbReference type="ARBA" id="ARBA00022475"/>
    </source>
</evidence>
<keyword evidence="10" id="KW-0067">ATP-binding</keyword>
<evidence type="ECO:0000313" key="23">
    <source>
        <dbReference type="Proteomes" id="UP000023775"/>
    </source>
</evidence>